<dbReference type="OrthoDB" id="9763644at2"/>
<dbReference type="KEGG" id="pace:A6070_11450"/>
<dbReference type="STRING" id="29542.A6070_11450"/>
<keyword evidence="3" id="KW-0067">ATP-binding</keyword>
<feature type="domain" description="SF3 helicase" evidence="6">
    <location>
        <begin position="264"/>
        <end position="428"/>
    </location>
</feature>
<dbReference type="EMBL" id="CP015518">
    <property type="protein sequence ID" value="APG24079.1"/>
    <property type="molecule type" value="Genomic_DNA"/>
</dbReference>
<dbReference type="InterPro" id="IPR006500">
    <property type="entry name" value="Helicase_put_C_phage/plasmid"/>
</dbReference>
<dbReference type="SMART" id="SM00885">
    <property type="entry name" value="D5_N"/>
    <property type="match status" value="1"/>
</dbReference>
<dbReference type="GO" id="GO:0005524">
    <property type="term" value="F:ATP binding"/>
    <property type="evidence" value="ECO:0007669"/>
    <property type="project" value="UniProtKB-KW"/>
</dbReference>
<feature type="coiled-coil region" evidence="4">
    <location>
        <begin position="105"/>
        <end position="179"/>
    </location>
</feature>
<dbReference type="NCBIfam" id="TIGR01613">
    <property type="entry name" value="primase_Cterm"/>
    <property type="match status" value="1"/>
</dbReference>
<protein>
    <recommendedName>
        <fullName evidence="6">SF3 helicase domain-containing protein</fullName>
    </recommendedName>
</protein>
<dbReference type="PANTHER" id="PTHR35372:SF2">
    <property type="entry name" value="SF3 HELICASE DOMAIN-CONTAINING PROTEIN"/>
    <property type="match status" value="1"/>
</dbReference>
<name>A0A1L3GE26_SYNAC</name>
<evidence type="ECO:0000256" key="4">
    <source>
        <dbReference type="SAM" id="Coils"/>
    </source>
</evidence>
<dbReference type="Proteomes" id="UP000182264">
    <property type="component" value="Chromosome"/>
</dbReference>
<dbReference type="Pfam" id="PF08706">
    <property type="entry name" value="D5_N"/>
    <property type="match status" value="1"/>
</dbReference>
<dbReference type="AlphaFoldDB" id="A0A1L3GE26"/>
<organism evidence="7 8">
    <name type="scientific">Syntrophotalea acetylenica</name>
    <name type="common">Pelobacter acetylenicus</name>
    <dbReference type="NCBI Taxonomy" id="29542"/>
    <lineage>
        <taxon>Bacteria</taxon>
        <taxon>Pseudomonadati</taxon>
        <taxon>Thermodesulfobacteriota</taxon>
        <taxon>Desulfuromonadia</taxon>
        <taxon>Desulfuromonadales</taxon>
        <taxon>Syntrophotaleaceae</taxon>
        <taxon>Syntrophotalea</taxon>
    </lineage>
</organism>
<accession>A0A1L3GE26</accession>
<dbReference type="GO" id="GO:0016787">
    <property type="term" value="F:hydrolase activity"/>
    <property type="evidence" value="ECO:0007669"/>
    <property type="project" value="UniProtKB-KW"/>
</dbReference>
<evidence type="ECO:0000256" key="2">
    <source>
        <dbReference type="ARBA" id="ARBA00022801"/>
    </source>
</evidence>
<keyword evidence="8" id="KW-1185">Reference proteome</keyword>
<evidence type="ECO:0000256" key="3">
    <source>
        <dbReference type="ARBA" id="ARBA00022840"/>
    </source>
</evidence>
<evidence type="ECO:0000256" key="1">
    <source>
        <dbReference type="ARBA" id="ARBA00022741"/>
    </source>
</evidence>
<dbReference type="PROSITE" id="PS51206">
    <property type="entry name" value="SF3_HELICASE_1"/>
    <property type="match status" value="1"/>
</dbReference>
<dbReference type="InterPro" id="IPR014818">
    <property type="entry name" value="Phage/plasmid_primase_P4_C"/>
</dbReference>
<dbReference type="RefSeq" id="WP_072285896.1">
    <property type="nucleotide sequence ID" value="NZ_CP015455.1"/>
</dbReference>
<dbReference type="InterPro" id="IPR014015">
    <property type="entry name" value="Helicase_SF3_DNA-vir"/>
</dbReference>
<keyword evidence="1" id="KW-0547">Nucleotide-binding</keyword>
<evidence type="ECO:0000256" key="5">
    <source>
        <dbReference type="SAM" id="MobiDB-lite"/>
    </source>
</evidence>
<proteinExistence type="predicted"/>
<evidence type="ECO:0000313" key="7">
    <source>
        <dbReference type="EMBL" id="APG24079.1"/>
    </source>
</evidence>
<keyword evidence="2" id="KW-0378">Hydrolase</keyword>
<dbReference type="InterPro" id="IPR051620">
    <property type="entry name" value="ORF904-like_C"/>
</dbReference>
<gene>
    <name evidence="7" type="ORF">A7E75_02825</name>
</gene>
<dbReference type="PANTHER" id="PTHR35372">
    <property type="entry name" value="ATP BINDING PROTEIN-RELATED"/>
    <property type="match status" value="1"/>
</dbReference>
<feature type="region of interest" description="Disordered" evidence="5">
    <location>
        <begin position="25"/>
        <end position="45"/>
    </location>
</feature>
<evidence type="ECO:0000313" key="8">
    <source>
        <dbReference type="Proteomes" id="UP000182264"/>
    </source>
</evidence>
<evidence type="ECO:0000259" key="6">
    <source>
        <dbReference type="PROSITE" id="PS51206"/>
    </source>
</evidence>
<reference evidence="7 8" key="1">
    <citation type="journal article" date="2017" name="Genome Announc.">
        <title>Complete Genome Sequences of Two Acetylene-Fermenting Pelobacter acetylenicus Strains.</title>
        <authorList>
            <person name="Sutton J.M."/>
            <person name="Baesman S.M."/>
            <person name="Fierst J.L."/>
            <person name="Poret-Peterson A.T."/>
            <person name="Oremland R.S."/>
            <person name="Dunlap D.S."/>
            <person name="Akob D.M."/>
        </authorList>
    </citation>
    <scope>NUCLEOTIDE SEQUENCE [LARGE SCALE GENOMIC DNA]</scope>
    <source>
        <strain evidence="7 8">DSM 3247</strain>
    </source>
</reference>
<sequence>MTDPQNKVVDLAAQVEERLRQEAAELAAAEPKKDEAPPATGGPDDPRFIMRCLANNERGDGILFTALQRDQYVYNKTNGLWYQWEGHHWSIDKLNRATTAVESVAVKYLDEAAKLRAEVDALSSDMAAAEEKAENCRTAKDESGARKATALAGQLAVQIDRVNSKLKNLKKRVERLRSVRGAANCLTWAHCVEQPLAIVGDEIDKKPMLLACKNGVIDLETGRLYPGNPSDYLVRAIPVEYHGIDCVNQDWEKFQREIHGEENTLVDFVRRYFGYSITGLTTEQYLSTFIGEGANGKGTMFETLHEVLGELAWSIDPEMILEQKNAKSSAGPSPDIISLYGRRLVVASETEQHRRISGAKVKRLTGSDTLTGRAPHDKYEVNFTPTHTLALVTNHAPKGLAADFALFRRLLYLEYPLRYVADPALEARSDPQNAAIYRQRDPDLPRRLLANQPGILAWLVRGCLEWQRDGLKPPDKLRAAAEAIRRNEDHLARFIEESCRRIDNDSRLLFKLFYGKFEEWFAENVDEEKRYKPTKKSIADQLRRKGYQVENTGGQTYVYGLDVEGLLA</sequence>
<keyword evidence="4" id="KW-0175">Coiled coil</keyword>